<dbReference type="GO" id="GO:0005975">
    <property type="term" value="P:carbohydrate metabolic process"/>
    <property type="evidence" value="ECO:0007669"/>
    <property type="project" value="InterPro"/>
</dbReference>
<dbReference type="EMBL" id="CADCWJ010000088">
    <property type="protein sequence ID" value="CAA9544133.1"/>
    <property type="molecule type" value="Genomic_DNA"/>
</dbReference>
<protein>
    <recommendedName>
        <fullName evidence="2">Aldose 1-epimerase</fullName>
    </recommendedName>
</protein>
<dbReference type="AlphaFoldDB" id="A0A6J4UBV6"/>
<sequence>MSLNRQRRNWGCRVRETYELGIHAIALENRMLRISVLPGKGTDLVEFNYKPVDLDFVWIAPGGIRNPAVTHSTSPDPLATFLDSYPGGWQEVFPNAGAPAIHAGARFGQHGEVFALPWDVEIVEDGEDAVAIRCTVRGQKTPCTIVKTLRLTGDAPVLEIRESVTNESPVTIEAMWGHHITFGKPFLAPGHRIVLPEQVIARPHRDAVGPTGRRVASDDAFAWPHGTGADGKPLDVSTIPGPGTASDLFYLSGFPDPTAWYEIVDPENDVGMRVEWDAETMPFLWYWQEFGATTGYPWYGRTYTVGLEPSSSYPTNGLPDAVANGSALVLGPGETRHFWLSASVLDR</sequence>
<dbReference type="Pfam" id="PF14486">
    <property type="entry name" value="DUF4432"/>
    <property type="match status" value="2"/>
</dbReference>
<name>A0A6J4UBV6_9BACT</name>
<evidence type="ECO:0008006" key="2">
    <source>
        <dbReference type="Google" id="ProtNLM"/>
    </source>
</evidence>
<dbReference type="InterPro" id="IPR014718">
    <property type="entry name" value="GH-type_carb-bd"/>
</dbReference>
<dbReference type="InterPro" id="IPR011013">
    <property type="entry name" value="Gal_mutarotase_sf_dom"/>
</dbReference>
<dbReference type="Gene3D" id="2.70.98.10">
    <property type="match status" value="1"/>
</dbReference>
<evidence type="ECO:0000313" key="1">
    <source>
        <dbReference type="EMBL" id="CAA9544133.1"/>
    </source>
</evidence>
<dbReference type="GO" id="GO:0003824">
    <property type="term" value="F:catalytic activity"/>
    <property type="evidence" value="ECO:0007669"/>
    <property type="project" value="InterPro"/>
</dbReference>
<dbReference type="SUPFAM" id="SSF74650">
    <property type="entry name" value="Galactose mutarotase-like"/>
    <property type="match status" value="1"/>
</dbReference>
<reference evidence="1" key="1">
    <citation type="submission" date="2020-02" db="EMBL/GenBank/DDBJ databases">
        <authorList>
            <person name="Meier V. D."/>
        </authorList>
    </citation>
    <scope>NUCLEOTIDE SEQUENCE</scope>
    <source>
        <strain evidence="1">AVDCRST_MAG87</strain>
    </source>
</reference>
<accession>A0A6J4UBV6</accession>
<gene>
    <name evidence="1" type="ORF">AVDCRST_MAG87-327</name>
</gene>
<organism evidence="1">
    <name type="scientific">uncultured Thermomicrobiales bacterium</name>
    <dbReference type="NCBI Taxonomy" id="1645740"/>
    <lineage>
        <taxon>Bacteria</taxon>
        <taxon>Pseudomonadati</taxon>
        <taxon>Thermomicrobiota</taxon>
        <taxon>Thermomicrobia</taxon>
        <taxon>Thermomicrobiales</taxon>
        <taxon>environmental samples</taxon>
    </lineage>
</organism>
<proteinExistence type="predicted"/>
<dbReference type="GO" id="GO:0030246">
    <property type="term" value="F:carbohydrate binding"/>
    <property type="evidence" value="ECO:0007669"/>
    <property type="project" value="InterPro"/>
</dbReference>
<dbReference type="InterPro" id="IPR027839">
    <property type="entry name" value="DUF4432"/>
</dbReference>